<evidence type="ECO:0000313" key="2">
    <source>
        <dbReference type="EMBL" id="OCK43235.1"/>
    </source>
</evidence>
<name>A0A1B9Y093_9FLAO</name>
<organism evidence="2 3">
    <name type="scientific">Tenacibaculum soleae</name>
    <dbReference type="NCBI Taxonomy" id="447689"/>
    <lineage>
        <taxon>Bacteria</taxon>
        <taxon>Pseudomonadati</taxon>
        <taxon>Bacteroidota</taxon>
        <taxon>Flavobacteriia</taxon>
        <taxon>Flavobacteriales</taxon>
        <taxon>Flavobacteriaceae</taxon>
        <taxon>Tenacibaculum</taxon>
    </lineage>
</organism>
<sequence length="670" mass="77814">MKKTLLLFTLLISLTINSQKIKFGKVSKTELEEKLHPLDSTADAIYLLKEKKIEYEFSPTKGWTTKTYVRETIKILNKNGYKFSKKEIKLLKNNNTKENISSLKAYTFNLNENKIERTKLTKKDIFKEQKNKYLELVKFTMPNVKPFCIIDLSYTITSPFTSSISEIYLQNNIPIKKLDVIVKIPEYFVTKKHIKGFLHFNIKESIENKTIPYKYDKMVNQQGGYVKTKFEGNLEFKNYLYIIQEENVPRLKSKEVFSSNIHNYRAAIKFETSVLKFPNSVPKYLSTNWKNISKTIYESPYFGRELEKNNYYKDDLKSIIGDSKNNFEKALSIFQFLKFKVKWNRYYSKYTDKGVKKAYKEGTGNSAEINLMLTSMLRFAGLDANPVLISTKNSGVPLFPTVLGFNYVISKVNFSNGKYILLDATDPYSAPNVIPQRALNWYGREILTNGDSRKVELTPTKHSKENNILYVKIDADLGEVTGMYRKSLSGHAAMFYRQLNNIKKEDEIITSIEEKLSIEVNDFKILNKENTTKSITQTLKFTSEDLIEKVNEKLYFSPLLFLATSENPFKTNERNYPIDYIIPWQDKFTVSITVPEGYIVESFPKESAIALPDNLGVFKYLVTVQGNKIKLSSILQFNTQIINQQYYGIVKNFYKKLVEKQTENIVLIKK</sequence>
<proteinExistence type="predicted"/>
<dbReference type="AlphaFoldDB" id="A0A1B9Y093"/>
<dbReference type="Proteomes" id="UP000093186">
    <property type="component" value="Unassembled WGS sequence"/>
</dbReference>
<dbReference type="InterPro" id="IPR002931">
    <property type="entry name" value="Transglutaminase-like"/>
</dbReference>
<dbReference type="OrthoDB" id="98874at2"/>
<comment type="caution">
    <text evidence="2">The sequence shown here is derived from an EMBL/GenBank/DDBJ whole genome shotgun (WGS) entry which is preliminary data.</text>
</comment>
<dbReference type="RefSeq" id="WP_068701381.1">
    <property type="nucleotide sequence ID" value="NZ_JAUOSW010000008.1"/>
</dbReference>
<accession>A0A1B9Y093</accession>
<dbReference type="Gene3D" id="2.60.120.1130">
    <property type="match status" value="1"/>
</dbReference>
<gene>
    <name evidence="2" type="ORF">BA195_00585</name>
</gene>
<dbReference type="STRING" id="447689.BA195_00585"/>
<reference evidence="2 3" key="1">
    <citation type="submission" date="2016-06" db="EMBL/GenBank/DDBJ databases">
        <title>Draft Genome Sequence of Tenacibaculum soleae UCD-KL19.</title>
        <authorList>
            <person name="Eisen J.A."/>
            <person name="Coil D.A."/>
            <person name="Lujan K.M."/>
        </authorList>
    </citation>
    <scope>NUCLEOTIDE SEQUENCE [LARGE SCALE GENOMIC DNA]</scope>
    <source>
        <strain evidence="2 3">UCD-KL19</strain>
    </source>
</reference>
<dbReference type="Gene3D" id="2.60.40.3140">
    <property type="match status" value="1"/>
</dbReference>
<evidence type="ECO:0000313" key="3">
    <source>
        <dbReference type="Proteomes" id="UP000093186"/>
    </source>
</evidence>
<dbReference type="Pfam" id="PF01841">
    <property type="entry name" value="Transglut_core"/>
    <property type="match status" value="1"/>
</dbReference>
<dbReference type="Gene3D" id="3.10.620.30">
    <property type="match status" value="1"/>
</dbReference>
<dbReference type="EMBL" id="MAKX01000001">
    <property type="protein sequence ID" value="OCK43235.1"/>
    <property type="molecule type" value="Genomic_DNA"/>
</dbReference>
<dbReference type="SUPFAM" id="SSF54001">
    <property type="entry name" value="Cysteine proteinases"/>
    <property type="match status" value="1"/>
</dbReference>
<keyword evidence="3" id="KW-1185">Reference proteome</keyword>
<dbReference type="InterPro" id="IPR038765">
    <property type="entry name" value="Papain-like_cys_pep_sf"/>
</dbReference>
<protein>
    <recommendedName>
        <fullName evidence="1">Transglutaminase-like domain-containing protein</fullName>
    </recommendedName>
</protein>
<feature type="domain" description="Transglutaminase-like" evidence="1">
    <location>
        <begin position="318"/>
        <end position="394"/>
    </location>
</feature>
<evidence type="ECO:0000259" key="1">
    <source>
        <dbReference type="Pfam" id="PF01841"/>
    </source>
</evidence>